<dbReference type="OrthoDB" id="7067390at2"/>
<sequence length="96" mass="10941">MFTRLNQTRGDLPSLARVEGLIRAQFGIAPDEIVLVSQDVPRQPGFPDQETNIVFWKDGRRHRLRLFLPLGRITARDLPPAWMLPRLEDDGTGDCC</sequence>
<accession>A0A1U7DHM3</accession>
<organism evidence="1 2">
    <name type="scientific">Brevirhabdus pacifica</name>
    <dbReference type="NCBI Taxonomy" id="1267768"/>
    <lineage>
        <taxon>Bacteria</taxon>
        <taxon>Pseudomonadati</taxon>
        <taxon>Pseudomonadota</taxon>
        <taxon>Alphaproteobacteria</taxon>
        <taxon>Rhodobacterales</taxon>
        <taxon>Paracoccaceae</taxon>
        <taxon>Brevirhabdus</taxon>
    </lineage>
</organism>
<evidence type="ECO:0000313" key="2">
    <source>
        <dbReference type="Proteomes" id="UP000187266"/>
    </source>
</evidence>
<gene>
    <name evidence="1" type="ORF">BV394_06930</name>
</gene>
<reference evidence="1 2" key="1">
    <citation type="submission" date="2017-01" db="EMBL/GenBank/DDBJ databases">
        <title>Genomic analysis of Xuhuaishuia manganoxidans DY6-4.</title>
        <authorList>
            <person name="Wang X."/>
        </authorList>
    </citation>
    <scope>NUCLEOTIDE SEQUENCE [LARGE SCALE GENOMIC DNA]</scope>
    <source>
        <strain evidence="1 2">DY6-4</strain>
    </source>
</reference>
<dbReference type="STRING" id="1267768.BV394_06930"/>
<dbReference type="AlphaFoldDB" id="A0A1U7DHM3"/>
<name>A0A1U7DHM3_9RHOB</name>
<dbReference type="RefSeq" id="WP_076979505.1">
    <property type="nucleotide sequence ID" value="NZ_CP019124.1"/>
</dbReference>
<keyword evidence="2" id="KW-1185">Reference proteome</keyword>
<proteinExistence type="predicted"/>
<evidence type="ECO:0000313" key="1">
    <source>
        <dbReference type="EMBL" id="APX89482.1"/>
    </source>
</evidence>
<dbReference type="Proteomes" id="UP000187266">
    <property type="component" value="Chromosome"/>
</dbReference>
<dbReference type="EMBL" id="CP019124">
    <property type="protein sequence ID" value="APX89482.1"/>
    <property type="molecule type" value="Genomic_DNA"/>
</dbReference>
<protein>
    <submittedName>
        <fullName evidence="1">Uncharacterized protein</fullName>
    </submittedName>
</protein>